<comment type="caution">
    <text evidence="2">The sequence shown here is derived from an EMBL/GenBank/DDBJ whole genome shotgun (WGS) entry which is preliminary data.</text>
</comment>
<reference evidence="2 3" key="1">
    <citation type="journal article" name="Nat. Commun.">
        <title>Undinarchaeota illuminate DPANN phylogeny and the impact of gene transfer on archaeal evolution.</title>
        <authorList>
            <person name="Dombrowski N."/>
            <person name="Williams T.A."/>
            <person name="Sun J."/>
            <person name="Woodcroft B.J."/>
            <person name="Lee J.H."/>
            <person name="Minh B.Q."/>
            <person name="Rinke C."/>
            <person name="Spang A."/>
        </authorList>
    </citation>
    <scope>NUCLEOTIDE SEQUENCE [LARGE SCALE GENOMIC DNA]</scope>
    <source>
        <strain evidence="2">MAG_bin17</strain>
    </source>
</reference>
<feature type="transmembrane region" description="Helical" evidence="1">
    <location>
        <begin position="114"/>
        <end position="134"/>
    </location>
</feature>
<gene>
    <name evidence="2" type="ORF">H1011_01710</name>
</gene>
<feature type="transmembrane region" description="Helical" evidence="1">
    <location>
        <begin position="12"/>
        <end position="33"/>
    </location>
</feature>
<feature type="transmembrane region" description="Helical" evidence="1">
    <location>
        <begin position="192"/>
        <end position="214"/>
    </location>
</feature>
<protein>
    <submittedName>
        <fullName evidence="2">Uncharacterized protein</fullName>
    </submittedName>
</protein>
<evidence type="ECO:0000313" key="3">
    <source>
        <dbReference type="Proteomes" id="UP000604391"/>
    </source>
</evidence>
<dbReference type="Proteomes" id="UP000604391">
    <property type="component" value="Unassembled WGS sequence"/>
</dbReference>
<keyword evidence="1" id="KW-1133">Transmembrane helix</keyword>
<dbReference type="EMBL" id="DVAD01000009">
    <property type="protein sequence ID" value="HIJ99524.1"/>
    <property type="molecule type" value="Genomic_DNA"/>
</dbReference>
<keyword evidence="1" id="KW-0812">Transmembrane</keyword>
<name>A0A832X550_9ARCH</name>
<dbReference type="AlphaFoldDB" id="A0A832X550"/>
<evidence type="ECO:0000256" key="1">
    <source>
        <dbReference type="SAM" id="Phobius"/>
    </source>
</evidence>
<keyword evidence="1" id="KW-0472">Membrane</keyword>
<proteinExistence type="predicted"/>
<feature type="transmembrane region" description="Helical" evidence="1">
    <location>
        <begin position="141"/>
        <end position="162"/>
    </location>
</feature>
<keyword evidence="3" id="KW-1185">Reference proteome</keyword>
<sequence>MKTSTEKIQMRALRSFGILIASFIIFFGLLASVQGYNIEKVTQKDVLLDALEPMFSNMLEEECAEAGEFKDSCIAQASSSINLSEKIDGLYMASVKIPLIGAISLYSLNSIASASQGSGLMVAAAGILLILFILKDKLKILKILGGLFVSLSVATYGGAFLVEKAILPRLLSGQLSAVVSLADFFSSQLLNFQFFVGKLFLIAGISVYASYFLIRKYLFSEVGK</sequence>
<organism evidence="2 3">
    <name type="scientific">Candidatus Undinarchaeum marinum</name>
    <dbReference type="NCBI Taxonomy" id="2756141"/>
    <lineage>
        <taxon>Archaea</taxon>
        <taxon>Candidatus Undinarchaeota</taxon>
        <taxon>Candidatus Undinarchaeia</taxon>
        <taxon>Candidatus Undinarchaeales</taxon>
        <taxon>Candidatus Undinarchaeaceae</taxon>
        <taxon>Candidatus Undinarchaeum</taxon>
    </lineage>
</organism>
<evidence type="ECO:0000313" key="2">
    <source>
        <dbReference type="EMBL" id="HIJ99524.1"/>
    </source>
</evidence>
<accession>A0A832X550</accession>